<name>A0A2P8HGC2_SACCR</name>
<keyword evidence="1" id="KW-1133">Transmembrane helix</keyword>
<keyword evidence="1" id="KW-0812">Transmembrane</keyword>
<dbReference type="AlphaFoldDB" id="A0A2P8HGC2"/>
<evidence type="ECO:0000256" key="1">
    <source>
        <dbReference type="SAM" id="Phobius"/>
    </source>
</evidence>
<keyword evidence="1" id="KW-0472">Membrane</keyword>
<feature type="transmembrane region" description="Helical" evidence="1">
    <location>
        <begin position="28"/>
        <end position="49"/>
    </location>
</feature>
<sequence>MARQHKAADWAATSGQTRTARLRSAGRAVLVGVATLVAIIGTTAAGSAAPVSPSGGNATTVVEVPMRFGGFDAAVAEANGYEIRTNPDGTQYSVKKGTPGELTTNNVVSGNCGTSWVWLNARGNREVLIDTGFFVRDAVSTFSWTVVLDDSGGTTSHSFAPFYDADGYVSLPRIVGGLTVGPAAASVSPNGSNYAILVDGSVCFSGGPYDPEYIY</sequence>
<evidence type="ECO:0000313" key="3">
    <source>
        <dbReference type="Proteomes" id="UP000241118"/>
    </source>
</evidence>
<dbReference type="EMBL" id="PYAX01000027">
    <property type="protein sequence ID" value="PSL45265.1"/>
    <property type="molecule type" value="Genomic_DNA"/>
</dbReference>
<organism evidence="2 3">
    <name type="scientific">Saccharothrix carnea</name>
    <dbReference type="NCBI Taxonomy" id="1280637"/>
    <lineage>
        <taxon>Bacteria</taxon>
        <taxon>Bacillati</taxon>
        <taxon>Actinomycetota</taxon>
        <taxon>Actinomycetes</taxon>
        <taxon>Pseudonocardiales</taxon>
        <taxon>Pseudonocardiaceae</taxon>
        <taxon>Saccharothrix</taxon>
    </lineage>
</organism>
<gene>
    <name evidence="2" type="ORF">B0I31_12742</name>
</gene>
<keyword evidence="3" id="KW-1185">Reference proteome</keyword>
<dbReference type="Proteomes" id="UP000241118">
    <property type="component" value="Unassembled WGS sequence"/>
</dbReference>
<dbReference type="OrthoDB" id="3296020at2"/>
<protein>
    <submittedName>
        <fullName evidence="2">Uncharacterized protein</fullName>
    </submittedName>
</protein>
<reference evidence="2 3" key="1">
    <citation type="submission" date="2018-03" db="EMBL/GenBank/DDBJ databases">
        <title>Genomic Encyclopedia of Type Strains, Phase III (KMG-III): the genomes of soil and plant-associated and newly described type strains.</title>
        <authorList>
            <person name="Whitman W."/>
        </authorList>
    </citation>
    <scope>NUCLEOTIDE SEQUENCE [LARGE SCALE GENOMIC DNA]</scope>
    <source>
        <strain evidence="2 3">CGMCC 4.7097</strain>
    </source>
</reference>
<evidence type="ECO:0000313" key="2">
    <source>
        <dbReference type="EMBL" id="PSL45265.1"/>
    </source>
</evidence>
<accession>A0A2P8HGC2</accession>
<comment type="caution">
    <text evidence="2">The sequence shown here is derived from an EMBL/GenBank/DDBJ whole genome shotgun (WGS) entry which is preliminary data.</text>
</comment>
<dbReference type="RefSeq" id="WP_146174116.1">
    <property type="nucleotide sequence ID" value="NZ_PYAX01000027.1"/>
</dbReference>
<proteinExistence type="predicted"/>